<dbReference type="Gene3D" id="3.50.50.60">
    <property type="entry name" value="FAD/NAD(P)-binding domain"/>
    <property type="match status" value="2"/>
</dbReference>
<dbReference type="Gene3D" id="3.40.50.740">
    <property type="match status" value="2"/>
</dbReference>
<dbReference type="SMART" id="SM00926">
    <property type="entry name" value="Molybdop_Fe4S4"/>
    <property type="match status" value="1"/>
</dbReference>
<keyword evidence="5" id="KW-0411">Iron-sulfur</keyword>
<dbReference type="PRINTS" id="PR00419">
    <property type="entry name" value="ADXRDTASE"/>
</dbReference>
<dbReference type="GO" id="GO:0022904">
    <property type="term" value="P:respiratory electron transport chain"/>
    <property type="evidence" value="ECO:0007669"/>
    <property type="project" value="TreeGrafter"/>
</dbReference>
<dbReference type="InterPro" id="IPR017896">
    <property type="entry name" value="4Fe4S_Fe-S-bd"/>
</dbReference>
<evidence type="ECO:0000259" key="8">
    <source>
        <dbReference type="PROSITE" id="PS51669"/>
    </source>
</evidence>
<dbReference type="FunFam" id="3.30.70.20:FF:000035">
    <property type="entry name" value="Iron hydrogenase 1"/>
    <property type="match status" value="1"/>
</dbReference>
<dbReference type="SUPFAM" id="SSF51971">
    <property type="entry name" value="Nucleotide-binding domain"/>
    <property type="match status" value="1"/>
</dbReference>
<keyword evidence="1" id="KW-0004">4Fe-4S</keyword>
<dbReference type="InterPro" id="IPR017900">
    <property type="entry name" value="4Fe4S_Fe_S_CS"/>
</dbReference>
<evidence type="ECO:0000313" key="10">
    <source>
        <dbReference type="Proteomes" id="UP000294919"/>
    </source>
</evidence>
<dbReference type="PROSITE" id="PS00198">
    <property type="entry name" value="4FE4S_FER_1"/>
    <property type="match status" value="1"/>
</dbReference>
<dbReference type="InterPro" id="IPR028261">
    <property type="entry name" value="DPD_II"/>
</dbReference>
<dbReference type="Pfam" id="PF04879">
    <property type="entry name" value="Molybdop_Fe4S4"/>
    <property type="match status" value="1"/>
</dbReference>
<evidence type="ECO:0000256" key="2">
    <source>
        <dbReference type="ARBA" id="ARBA00022723"/>
    </source>
</evidence>
<keyword evidence="3" id="KW-0677">Repeat</keyword>
<dbReference type="Proteomes" id="UP000294919">
    <property type="component" value="Unassembled WGS sequence"/>
</dbReference>
<feature type="domain" description="4Fe-4S ferredoxin-type" evidence="7">
    <location>
        <begin position="609"/>
        <end position="628"/>
    </location>
</feature>
<dbReference type="Gene3D" id="3.10.20.740">
    <property type="match status" value="1"/>
</dbReference>
<dbReference type="Gene3D" id="3.30.70.20">
    <property type="match status" value="1"/>
</dbReference>
<dbReference type="PROSITE" id="PS51669">
    <property type="entry name" value="4FE4S_MOW_BIS_MGD"/>
    <property type="match status" value="1"/>
</dbReference>
<dbReference type="InterPro" id="IPR036010">
    <property type="entry name" value="2Fe-2S_ferredoxin-like_sf"/>
</dbReference>
<dbReference type="InterPro" id="IPR023753">
    <property type="entry name" value="FAD/NAD-binding_dom"/>
</dbReference>
<feature type="domain" description="4Fe-4S ferredoxin-type" evidence="7">
    <location>
        <begin position="653"/>
        <end position="681"/>
    </location>
</feature>
<evidence type="ECO:0000256" key="3">
    <source>
        <dbReference type="ARBA" id="ARBA00022737"/>
    </source>
</evidence>
<dbReference type="PANTHER" id="PTHR43105:SF10">
    <property type="entry name" value="NADH-QUINONE OXIDOREDUCTASE SUBUNIT G"/>
    <property type="match status" value="1"/>
</dbReference>
<dbReference type="GO" id="GO:0016020">
    <property type="term" value="C:membrane"/>
    <property type="evidence" value="ECO:0007669"/>
    <property type="project" value="TreeGrafter"/>
</dbReference>
<dbReference type="GO" id="GO:0003954">
    <property type="term" value="F:NADH dehydrogenase activity"/>
    <property type="evidence" value="ECO:0007669"/>
    <property type="project" value="TreeGrafter"/>
</dbReference>
<dbReference type="InterPro" id="IPR006656">
    <property type="entry name" value="Mopterin_OxRdtase"/>
</dbReference>
<keyword evidence="4" id="KW-0408">Iron</keyword>
<dbReference type="Gene3D" id="2.20.25.90">
    <property type="entry name" value="ADC-like domains"/>
    <property type="match status" value="1"/>
</dbReference>
<dbReference type="Pfam" id="PF14691">
    <property type="entry name" value="Fer4_20"/>
    <property type="match status" value="1"/>
</dbReference>
<dbReference type="PROSITE" id="PS51379">
    <property type="entry name" value="4FE4S_FER_2"/>
    <property type="match status" value="2"/>
</dbReference>
<keyword evidence="10" id="KW-1185">Reference proteome</keyword>
<evidence type="ECO:0000313" key="9">
    <source>
        <dbReference type="EMBL" id="TCO71485.1"/>
    </source>
</evidence>
<evidence type="ECO:0000256" key="1">
    <source>
        <dbReference type="ARBA" id="ARBA00022485"/>
    </source>
</evidence>
<dbReference type="SUPFAM" id="SSF54862">
    <property type="entry name" value="4Fe-4S ferredoxins"/>
    <property type="match status" value="1"/>
</dbReference>
<organism evidence="9 10">
    <name type="scientific">Marinisporobacter balticus</name>
    <dbReference type="NCBI Taxonomy" id="2018667"/>
    <lineage>
        <taxon>Bacteria</taxon>
        <taxon>Bacillati</taxon>
        <taxon>Bacillota</taxon>
        <taxon>Clostridia</taxon>
        <taxon>Peptostreptococcales</taxon>
        <taxon>Thermotaleaceae</taxon>
        <taxon>Marinisporobacter</taxon>
    </lineage>
</organism>
<dbReference type="SUPFAM" id="SSF53706">
    <property type="entry name" value="Formate dehydrogenase/DMSO reductase, domains 1-3"/>
    <property type="match status" value="1"/>
</dbReference>
<proteinExistence type="predicted"/>
<dbReference type="PANTHER" id="PTHR43105">
    <property type="entry name" value="RESPIRATORY NITRATE REDUCTASE"/>
    <property type="match status" value="1"/>
</dbReference>
<dbReference type="EMBL" id="SLWV01000021">
    <property type="protein sequence ID" value="TCO71485.1"/>
    <property type="molecule type" value="Genomic_DNA"/>
</dbReference>
<dbReference type="InterPro" id="IPR050123">
    <property type="entry name" value="Prok_molybdopt-oxidoreductase"/>
</dbReference>
<dbReference type="Pfam" id="PF00384">
    <property type="entry name" value="Molybdopterin"/>
    <property type="match status" value="1"/>
</dbReference>
<dbReference type="SUPFAM" id="SSF54292">
    <property type="entry name" value="2Fe-2S ferredoxin-like"/>
    <property type="match status" value="1"/>
</dbReference>
<name>A0A4R2KXT2_9FIRM</name>
<dbReference type="PROSITE" id="PS51085">
    <property type="entry name" value="2FE2S_FER_2"/>
    <property type="match status" value="1"/>
</dbReference>
<feature type="domain" description="2Fe-2S ferredoxin-type" evidence="6">
    <location>
        <begin position="3"/>
        <end position="81"/>
    </location>
</feature>
<comment type="caution">
    <text evidence="9">The sequence shown here is derived from an EMBL/GenBank/DDBJ whole genome shotgun (WGS) entry which is preliminary data.</text>
</comment>
<dbReference type="AlphaFoldDB" id="A0A4R2KXT2"/>
<evidence type="ECO:0000259" key="7">
    <source>
        <dbReference type="PROSITE" id="PS51379"/>
    </source>
</evidence>
<evidence type="ECO:0000259" key="6">
    <source>
        <dbReference type="PROSITE" id="PS51085"/>
    </source>
</evidence>
<reference evidence="9 10" key="1">
    <citation type="submission" date="2019-03" db="EMBL/GenBank/DDBJ databases">
        <title>Genomic Encyclopedia of Type Strains, Phase IV (KMG-IV): sequencing the most valuable type-strain genomes for metagenomic binning, comparative biology and taxonomic classification.</title>
        <authorList>
            <person name="Goeker M."/>
        </authorList>
    </citation>
    <scope>NUCLEOTIDE SEQUENCE [LARGE SCALE GENOMIC DNA]</scope>
    <source>
        <strain evidence="9 10">DSM 102940</strain>
    </source>
</reference>
<gene>
    <name evidence="9" type="ORF">EV214_12137</name>
</gene>
<evidence type="ECO:0000256" key="5">
    <source>
        <dbReference type="ARBA" id="ARBA00023014"/>
    </source>
</evidence>
<dbReference type="GO" id="GO:0051539">
    <property type="term" value="F:4 iron, 4 sulfur cluster binding"/>
    <property type="evidence" value="ECO:0007669"/>
    <property type="project" value="UniProtKB-KW"/>
</dbReference>
<dbReference type="InterPro" id="IPR036188">
    <property type="entry name" value="FAD/NAD-bd_sf"/>
</dbReference>
<dbReference type="CDD" id="cd00207">
    <property type="entry name" value="fer2"/>
    <property type="match status" value="1"/>
</dbReference>
<dbReference type="GO" id="GO:0046872">
    <property type="term" value="F:metal ion binding"/>
    <property type="evidence" value="ECO:0007669"/>
    <property type="project" value="UniProtKB-KW"/>
</dbReference>
<dbReference type="InterPro" id="IPR001041">
    <property type="entry name" value="2Fe-2S_ferredoxin-type"/>
</dbReference>
<sequence>MMSKMRLNINGKEVTGYNDQTILEVAKENGIEIPTLCYDERVEIYGACGLCVVEVEGIPKLLRACATKISEGMVIKTNTQKVRGSRRMALELLLSDHVGDCRPPCVLECPANTDCQGYVGLIANGQYEEAVALIKEQLPLPASIGRVCPHPCEDACRRQLVEEPISIASLKSFAADIDLNHANSFMPEIKPKTGKSVGVIGGGPGGLTSAYYLAKEGHSVTIYETMPKLGGMLRYGIPQYRLPKEILDKEIAIIEKMGVKMIPNMKIGKDISFNHIRKSYDAVYVSIGAWTSTALNCPGEELDGVYGGIHFLRKVATNEPIQIGNRVAIVGGGNTAMDACRTAVRLGAKEVYNVYRRTQAEMPAEEIEIVEAEEEGVIFKTLTNPIEIIGEDGKAVKIRLQKMKQGEPDVSGRRRPIPIEGEEEILEVDSVIAAIGQGIDATGFEGIELTKKGTIIADEHTYQTNLPGVFAGGDATNKGASIAIAAIGEAKKSATVICSYLEGEVIPYNKPFVVERDDLTEEDFKDREKCSRAKMSHLSPEARKINFEEIANGFTEEQAKAEAMRCLECGCHDFFECELIKLANEYDVKPARLSGEVHKRQEEIADNHPFIHRNPDKCILCGLCVRVCDEVMGNTALGLIDRGFDTIVKPALNQPLKNTSCISCGQCISVCPTGALGERLHTPKSIPLKTDETHTVCSHCSVGCHLNLNTKGDMLVRSVPDKESTVDNGLLCVKGRFGFDISKEGSRITKPLIRKNGELVEVSFEEAILYAAKKAQSFGALYGTDALAVSVSDRSTNEEIYLTNKFAKAVLGTDNVFSFNKLSGGIVDVLGYDASTNTFEELLSTETILLIGSDIMNDHTVAGLKIRKAINNGAKLITINPSKTTADEWAYKTVTPENNLSFLKEVTKALIDNGCTPKNAEGFEALKESLKDLSVSAMAKEVAEIYGKSKKAMIVFAQNDITPNGAKLIANIAVISGHIGRAYNGIIQLKPNNNSQGLVDMGIEKDATEIVKGIENKSIKALLVFGEDVPDVNLSGLEFLMVQDTHLTETAKRADVVLPAVSFAESNGTFTNTERRIQKIRQAIPALGGFENWEVIMKLINVLSTSIHYNNTDEILSEISQNILEYFKVAKQTGNDVFWPIDKERILYTNGFNFPEEKAMLQVVENDVFFSKKNNTNHLTNAFVEILKREELI</sequence>
<accession>A0A4R2KXT2</accession>
<feature type="domain" description="4Fe-4S Mo/W bis-MGD-type" evidence="8">
    <location>
        <begin position="690"/>
        <end position="746"/>
    </location>
</feature>
<dbReference type="Pfam" id="PF22117">
    <property type="entry name" value="Fer4_Nqo3"/>
    <property type="match status" value="1"/>
</dbReference>
<dbReference type="Pfam" id="PF13510">
    <property type="entry name" value="Fer2_4"/>
    <property type="match status" value="1"/>
</dbReference>
<dbReference type="InterPro" id="IPR054351">
    <property type="entry name" value="NADH_UbQ_OxRdtase_ferredoxin"/>
</dbReference>
<dbReference type="SUPFAM" id="SSF46548">
    <property type="entry name" value="alpha-helical ferredoxin"/>
    <property type="match status" value="1"/>
</dbReference>
<dbReference type="InterPro" id="IPR006963">
    <property type="entry name" value="Mopterin_OxRdtase_4Fe-4S_dom"/>
</dbReference>
<dbReference type="Pfam" id="PF07992">
    <property type="entry name" value="Pyr_redox_2"/>
    <property type="match status" value="1"/>
</dbReference>
<dbReference type="Gene3D" id="3.40.228.10">
    <property type="entry name" value="Dimethylsulfoxide Reductase, domain 2"/>
    <property type="match status" value="1"/>
</dbReference>
<keyword evidence="2" id="KW-0479">Metal-binding</keyword>
<evidence type="ECO:0000256" key="4">
    <source>
        <dbReference type="ARBA" id="ARBA00023004"/>
    </source>
</evidence>
<protein>
    <submittedName>
        <fullName evidence="9">Formate dehydrogenase major subunit</fullName>
    </submittedName>
</protein>